<proteinExistence type="inferred from homology"/>
<sequence length="272" mass="28581">MPGELRSHSEGSTLVLTLHNPEQRNALSPEMYSAGVEALNGAEGSRDVRAVVLTGSGGHFCAGGSLQRLQANREREPEVQVQSIEALHSWIEAIRTFPKPVIAAVEGAAAGAGFSLALACDFVVAARDAVFAAAYSQVGLSPDGGLSWQLARALPRQLASEWLMLGERLAAERLHGAGLVNQLCDSGRALSSALKLADSLAERAPNALASIKDLLAEAPQSTLNTQLGLERDHFVRNLHHPHAGLAIEAFLARSKPGHPQPPSPQAGAQPTA</sequence>
<dbReference type="NCBIfam" id="NF005700">
    <property type="entry name" value="PRK07511.1"/>
    <property type="match status" value="1"/>
</dbReference>
<dbReference type="Proteomes" id="UP001212602">
    <property type="component" value="Unassembled WGS sequence"/>
</dbReference>
<protein>
    <submittedName>
        <fullName evidence="4">Enoyl-CoA hydratase</fullName>
    </submittedName>
</protein>
<organism evidence="4 5">
    <name type="scientific">Xenophilus arseniciresistens</name>
    <dbReference type="NCBI Taxonomy" id="1283306"/>
    <lineage>
        <taxon>Bacteria</taxon>
        <taxon>Pseudomonadati</taxon>
        <taxon>Pseudomonadota</taxon>
        <taxon>Betaproteobacteria</taxon>
        <taxon>Burkholderiales</taxon>
        <taxon>Comamonadaceae</taxon>
        <taxon>Xenophilus</taxon>
    </lineage>
</organism>
<dbReference type="SUPFAM" id="SSF52096">
    <property type="entry name" value="ClpP/crotonase"/>
    <property type="match status" value="1"/>
</dbReference>
<accession>A0AAE3N5T4</accession>
<evidence type="ECO:0000256" key="1">
    <source>
        <dbReference type="ARBA" id="ARBA00005254"/>
    </source>
</evidence>
<dbReference type="GO" id="GO:0006635">
    <property type="term" value="P:fatty acid beta-oxidation"/>
    <property type="evidence" value="ECO:0007669"/>
    <property type="project" value="TreeGrafter"/>
</dbReference>
<keyword evidence="2" id="KW-0456">Lyase</keyword>
<evidence type="ECO:0000256" key="3">
    <source>
        <dbReference type="RuleBase" id="RU003707"/>
    </source>
</evidence>
<dbReference type="RefSeq" id="WP_271426386.1">
    <property type="nucleotide sequence ID" value="NZ_JAQIPB010000001.1"/>
</dbReference>
<evidence type="ECO:0000313" key="5">
    <source>
        <dbReference type="Proteomes" id="UP001212602"/>
    </source>
</evidence>
<dbReference type="CDD" id="cd06558">
    <property type="entry name" value="crotonase-like"/>
    <property type="match status" value="1"/>
</dbReference>
<evidence type="ECO:0000313" key="4">
    <source>
        <dbReference type="EMBL" id="MDA7415123.1"/>
    </source>
</evidence>
<dbReference type="PROSITE" id="PS00166">
    <property type="entry name" value="ENOYL_COA_HYDRATASE"/>
    <property type="match status" value="1"/>
</dbReference>
<dbReference type="InterPro" id="IPR018376">
    <property type="entry name" value="Enoyl-CoA_hyd/isom_CS"/>
</dbReference>
<dbReference type="EMBL" id="JAQIPB010000001">
    <property type="protein sequence ID" value="MDA7415123.1"/>
    <property type="molecule type" value="Genomic_DNA"/>
</dbReference>
<comment type="similarity">
    <text evidence="1 3">Belongs to the enoyl-CoA hydratase/isomerase family.</text>
</comment>
<evidence type="ECO:0000256" key="2">
    <source>
        <dbReference type="ARBA" id="ARBA00023239"/>
    </source>
</evidence>
<dbReference type="PANTHER" id="PTHR11941">
    <property type="entry name" value="ENOYL-COA HYDRATASE-RELATED"/>
    <property type="match status" value="1"/>
</dbReference>
<dbReference type="InterPro" id="IPR001753">
    <property type="entry name" value="Enoyl-CoA_hydra/iso"/>
</dbReference>
<dbReference type="NCBIfam" id="NF046063">
    <property type="entry name" value="oxepin_alt"/>
    <property type="match status" value="1"/>
</dbReference>
<name>A0AAE3N5T4_9BURK</name>
<dbReference type="InterPro" id="IPR014748">
    <property type="entry name" value="Enoyl-CoA_hydra_C"/>
</dbReference>
<dbReference type="Gene3D" id="1.10.12.10">
    <property type="entry name" value="Lyase 2-enoyl-coa Hydratase, Chain A, domain 2"/>
    <property type="match status" value="1"/>
</dbReference>
<dbReference type="GO" id="GO:0016829">
    <property type="term" value="F:lyase activity"/>
    <property type="evidence" value="ECO:0007669"/>
    <property type="project" value="UniProtKB-KW"/>
</dbReference>
<gene>
    <name evidence="4" type="ORF">PGB34_01980</name>
</gene>
<dbReference type="Gene3D" id="3.90.226.10">
    <property type="entry name" value="2-enoyl-CoA Hydratase, Chain A, domain 1"/>
    <property type="match status" value="1"/>
</dbReference>
<dbReference type="PANTHER" id="PTHR11941:SF133">
    <property type="entry name" value="1,2-EPOXYPHENYLACETYL-COA ISOMERASE"/>
    <property type="match status" value="1"/>
</dbReference>
<comment type="caution">
    <text evidence="4">The sequence shown here is derived from an EMBL/GenBank/DDBJ whole genome shotgun (WGS) entry which is preliminary data.</text>
</comment>
<keyword evidence="5" id="KW-1185">Reference proteome</keyword>
<reference evidence="4" key="1">
    <citation type="submission" date="2023-01" db="EMBL/GenBank/DDBJ databases">
        <title>Xenophilus mangrovi sp. nov., isolated from soil of Mangrove nature reserve.</title>
        <authorList>
            <person name="Xu S."/>
            <person name="Liu Z."/>
            <person name="Xu Y."/>
        </authorList>
    </citation>
    <scope>NUCLEOTIDE SEQUENCE</scope>
    <source>
        <strain evidence="4">YW8</strain>
    </source>
</reference>
<dbReference type="InterPro" id="IPR029045">
    <property type="entry name" value="ClpP/crotonase-like_dom_sf"/>
</dbReference>
<dbReference type="AlphaFoldDB" id="A0AAE3N5T4"/>
<dbReference type="Pfam" id="PF00378">
    <property type="entry name" value="ECH_1"/>
    <property type="match status" value="1"/>
</dbReference>